<dbReference type="PANTHER" id="PTHR10218:SF302">
    <property type="entry name" value="GUANINE NUCLEOTIDE-BINDING PROTEIN ALPHA-5 SUBUNIT"/>
    <property type="match status" value="1"/>
</dbReference>
<dbReference type="GO" id="GO:0003924">
    <property type="term" value="F:GTPase activity"/>
    <property type="evidence" value="ECO:0007669"/>
    <property type="project" value="InterPro"/>
</dbReference>
<dbReference type="SUPFAM" id="SSF52540">
    <property type="entry name" value="P-loop containing nucleoside triphosphate hydrolases"/>
    <property type="match status" value="1"/>
</dbReference>
<evidence type="ECO:0000256" key="2">
    <source>
        <dbReference type="ARBA" id="ARBA00022741"/>
    </source>
</evidence>
<organism evidence="7 8">
    <name type="scientific">Lepidopterella palustris CBS 459.81</name>
    <dbReference type="NCBI Taxonomy" id="1314670"/>
    <lineage>
        <taxon>Eukaryota</taxon>
        <taxon>Fungi</taxon>
        <taxon>Dikarya</taxon>
        <taxon>Ascomycota</taxon>
        <taxon>Pezizomycotina</taxon>
        <taxon>Dothideomycetes</taxon>
        <taxon>Pleosporomycetidae</taxon>
        <taxon>Mytilinidiales</taxon>
        <taxon>Argynnaceae</taxon>
        <taxon>Lepidopterella</taxon>
    </lineage>
</organism>
<dbReference type="OrthoDB" id="5817230at2759"/>
<keyword evidence="3 5" id="KW-0342">GTP-binding</keyword>
<keyword evidence="8" id="KW-1185">Reference proteome</keyword>
<dbReference type="InterPro" id="IPR001019">
    <property type="entry name" value="Gprotein_alpha_su"/>
</dbReference>
<evidence type="ECO:0000256" key="5">
    <source>
        <dbReference type="PIRSR" id="PIRSR601019-1"/>
    </source>
</evidence>
<keyword evidence="4" id="KW-0807">Transducer</keyword>
<keyword evidence="6" id="KW-0460">Magnesium</keyword>
<evidence type="ECO:0000313" key="7">
    <source>
        <dbReference type="EMBL" id="OCK75055.1"/>
    </source>
</evidence>
<dbReference type="PRINTS" id="PR00318">
    <property type="entry name" value="GPROTEINA"/>
</dbReference>
<gene>
    <name evidence="7" type="ORF">K432DRAFT_309407</name>
</gene>
<feature type="binding site" evidence="6">
    <location>
        <position position="12"/>
    </location>
    <ligand>
        <name>Mg(2+)</name>
        <dbReference type="ChEBI" id="CHEBI:18420"/>
    </ligand>
</feature>
<proteinExistence type="predicted"/>
<feature type="non-terminal residue" evidence="7">
    <location>
        <position position="1"/>
    </location>
</feature>
<dbReference type="PANTHER" id="PTHR10218">
    <property type="entry name" value="GTP-BINDING PROTEIN ALPHA SUBUNIT"/>
    <property type="match status" value="1"/>
</dbReference>
<dbReference type="Proteomes" id="UP000250266">
    <property type="component" value="Unassembled WGS sequence"/>
</dbReference>
<dbReference type="EMBL" id="KV745370">
    <property type="protein sequence ID" value="OCK75055.1"/>
    <property type="molecule type" value="Genomic_DNA"/>
</dbReference>
<dbReference type="GO" id="GO:0005834">
    <property type="term" value="C:heterotrimeric G-protein complex"/>
    <property type="evidence" value="ECO:0007669"/>
    <property type="project" value="TreeGrafter"/>
</dbReference>
<dbReference type="GO" id="GO:0005737">
    <property type="term" value="C:cytoplasm"/>
    <property type="evidence" value="ECO:0007669"/>
    <property type="project" value="TreeGrafter"/>
</dbReference>
<dbReference type="GO" id="GO:0031683">
    <property type="term" value="F:G-protein beta/gamma-subunit complex binding"/>
    <property type="evidence" value="ECO:0007669"/>
    <property type="project" value="InterPro"/>
</dbReference>
<dbReference type="Pfam" id="PF00503">
    <property type="entry name" value="G-alpha"/>
    <property type="match status" value="1"/>
</dbReference>
<dbReference type="GO" id="GO:0046872">
    <property type="term" value="F:metal ion binding"/>
    <property type="evidence" value="ECO:0007669"/>
    <property type="project" value="UniProtKB-KW"/>
</dbReference>
<evidence type="ECO:0000256" key="1">
    <source>
        <dbReference type="ARBA" id="ARBA00022723"/>
    </source>
</evidence>
<feature type="binding site" evidence="5">
    <location>
        <begin position="100"/>
        <end position="103"/>
    </location>
    <ligand>
        <name>GTP</name>
        <dbReference type="ChEBI" id="CHEBI:37565"/>
    </ligand>
</feature>
<dbReference type="GO" id="GO:0005525">
    <property type="term" value="F:GTP binding"/>
    <property type="evidence" value="ECO:0007669"/>
    <property type="project" value="UniProtKB-KW"/>
</dbReference>
<accession>A0A8E2E0C1</accession>
<keyword evidence="2 5" id="KW-0547">Nucleotide-binding</keyword>
<evidence type="ECO:0000256" key="6">
    <source>
        <dbReference type="PIRSR" id="PIRSR601019-2"/>
    </source>
</evidence>
<dbReference type="PROSITE" id="PS51882">
    <property type="entry name" value="G_ALPHA"/>
    <property type="match status" value="1"/>
</dbReference>
<dbReference type="FunFam" id="3.40.50.300:FF:000692">
    <property type="entry name" value="Guanine nucleotide-binding protein subunit alpha"/>
    <property type="match status" value="1"/>
</dbReference>
<sequence length="174" mass="19477">NDEYVLTSHFDSSGGRELRFSYNGPTCRILDADSAEADNGKSSSTLEDVTAIMLIVNVAEYDQLLPEDKIRNRLQVGLDSFNSIANSPRFKTTPIALFLNNADELKEMLSHIPMSSFFPDYLKSPEYASDVSYVVGKFVHLSVRARNQIYVYAASETKTEVSDFLIEAVKDMVD</sequence>
<protein>
    <submittedName>
        <fullName evidence="7">G protein alpha subunit CIG1</fullName>
    </submittedName>
</protein>
<dbReference type="GO" id="GO:0007188">
    <property type="term" value="P:adenylate cyclase-modulating G protein-coupled receptor signaling pathway"/>
    <property type="evidence" value="ECO:0007669"/>
    <property type="project" value="TreeGrafter"/>
</dbReference>
<evidence type="ECO:0000256" key="3">
    <source>
        <dbReference type="ARBA" id="ARBA00023134"/>
    </source>
</evidence>
<dbReference type="Gene3D" id="3.40.50.300">
    <property type="entry name" value="P-loop containing nucleotide triphosphate hydrolases"/>
    <property type="match status" value="1"/>
</dbReference>
<reference evidence="7 8" key="1">
    <citation type="journal article" date="2016" name="Nat. Commun.">
        <title>Ectomycorrhizal ecology is imprinted in the genome of the dominant symbiotic fungus Cenococcum geophilum.</title>
        <authorList>
            <consortium name="DOE Joint Genome Institute"/>
            <person name="Peter M."/>
            <person name="Kohler A."/>
            <person name="Ohm R.A."/>
            <person name="Kuo A."/>
            <person name="Krutzmann J."/>
            <person name="Morin E."/>
            <person name="Arend M."/>
            <person name="Barry K.W."/>
            <person name="Binder M."/>
            <person name="Choi C."/>
            <person name="Clum A."/>
            <person name="Copeland A."/>
            <person name="Grisel N."/>
            <person name="Haridas S."/>
            <person name="Kipfer T."/>
            <person name="LaButti K."/>
            <person name="Lindquist E."/>
            <person name="Lipzen A."/>
            <person name="Maire R."/>
            <person name="Meier B."/>
            <person name="Mihaltcheva S."/>
            <person name="Molinier V."/>
            <person name="Murat C."/>
            <person name="Poggeler S."/>
            <person name="Quandt C.A."/>
            <person name="Sperisen C."/>
            <person name="Tritt A."/>
            <person name="Tisserant E."/>
            <person name="Crous P.W."/>
            <person name="Henrissat B."/>
            <person name="Nehls U."/>
            <person name="Egli S."/>
            <person name="Spatafora J.W."/>
            <person name="Grigoriev I.V."/>
            <person name="Martin F.M."/>
        </authorList>
    </citation>
    <scope>NUCLEOTIDE SEQUENCE [LARGE SCALE GENOMIC DNA]</scope>
    <source>
        <strain evidence="7 8">CBS 459.81</strain>
    </source>
</reference>
<keyword evidence="1 6" id="KW-0479">Metal-binding</keyword>
<name>A0A8E2E0C1_9PEZI</name>
<dbReference type="SMART" id="SM00275">
    <property type="entry name" value="G_alpha"/>
    <property type="match status" value="1"/>
</dbReference>
<dbReference type="AlphaFoldDB" id="A0A8E2E0C1"/>
<dbReference type="InterPro" id="IPR027417">
    <property type="entry name" value="P-loop_NTPase"/>
</dbReference>
<evidence type="ECO:0000256" key="4">
    <source>
        <dbReference type="ARBA" id="ARBA00023224"/>
    </source>
</evidence>
<dbReference type="GO" id="GO:0001664">
    <property type="term" value="F:G protein-coupled receptor binding"/>
    <property type="evidence" value="ECO:0007669"/>
    <property type="project" value="TreeGrafter"/>
</dbReference>
<evidence type="ECO:0000313" key="8">
    <source>
        <dbReference type="Proteomes" id="UP000250266"/>
    </source>
</evidence>